<keyword evidence="3" id="KW-1185">Reference proteome</keyword>
<protein>
    <recommendedName>
        <fullName evidence="4">Protease</fullName>
    </recommendedName>
</protein>
<dbReference type="eggNOG" id="ENOG5030WA6">
    <property type="taxonomic scope" value="Bacteria"/>
</dbReference>
<organism evidence="2 3">
    <name type="scientific">Mucilaginibacter paludis DSM 18603</name>
    <dbReference type="NCBI Taxonomy" id="714943"/>
    <lineage>
        <taxon>Bacteria</taxon>
        <taxon>Pseudomonadati</taxon>
        <taxon>Bacteroidota</taxon>
        <taxon>Sphingobacteriia</taxon>
        <taxon>Sphingobacteriales</taxon>
        <taxon>Sphingobacteriaceae</taxon>
        <taxon>Mucilaginibacter</taxon>
    </lineage>
</organism>
<dbReference type="RefSeq" id="WP_008509581.1">
    <property type="nucleotide sequence ID" value="NZ_CM001403.1"/>
</dbReference>
<reference evidence="2" key="1">
    <citation type="submission" date="2011-09" db="EMBL/GenBank/DDBJ databases">
        <title>The permanent draft genome of Mucilaginibacter paludis DSM 18603.</title>
        <authorList>
            <consortium name="US DOE Joint Genome Institute (JGI-PGF)"/>
            <person name="Lucas S."/>
            <person name="Han J."/>
            <person name="Lapidus A."/>
            <person name="Bruce D."/>
            <person name="Goodwin L."/>
            <person name="Pitluck S."/>
            <person name="Peters L."/>
            <person name="Kyrpides N."/>
            <person name="Mavromatis K."/>
            <person name="Ivanova N."/>
            <person name="Mikhailova N."/>
            <person name="Held B."/>
            <person name="Detter J.C."/>
            <person name="Tapia R."/>
            <person name="Han C."/>
            <person name="Land M."/>
            <person name="Hauser L."/>
            <person name="Markowitz V."/>
            <person name="Cheng J.-F."/>
            <person name="Hugenholtz P."/>
            <person name="Woyke T."/>
            <person name="Wu D."/>
            <person name="Tindall B."/>
            <person name="Brambilla E."/>
            <person name="Klenk H.-P."/>
            <person name="Eisen J.A."/>
        </authorList>
    </citation>
    <scope>NUCLEOTIDE SEQUENCE [LARGE SCALE GENOMIC DNA]</scope>
    <source>
        <strain evidence="2">DSM 18603</strain>
    </source>
</reference>
<sequence length="174" mass="19204">MKTFNIILPALLLSLASCSVKNTGNKTTAQNSDSLNAPKTVATSDKKLFAKMQIKDTIKLGEPVQLNFTVYNQADSVQQFCKWHTPFEPLMSKYLEVKDANGTEVSYQGAMAKRMMPPPLSSYLKVNPKDSMTINVDLLKAYAISKPSTYSIKYVGENMSGVAAKDSVTFVYVK</sequence>
<dbReference type="STRING" id="714943.Mucpa_4610"/>
<evidence type="ECO:0000256" key="1">
    <source>
        <dbReference type="SAM" id="SignalP"/>
    </source>
</evidence>
<feature type="signal peptide" evidence="1">
    <location>
        <begin position="1"/>
        <end position="21"/>
    </location>
</feature>
<dbReference type="Proteomes" id="UP000002774">
    <property type="component" value="Chromosome"/>
</dbReference>
<dbReference type="Gene3D" id="2.60.40.2970">
    <property type="match status" value="1"/>
</dbReference>
<dbReference type="OrthoDB" id="711001at2"/>
<dbReference type="AlphaFoldDB" id="H1Y8T3"/>
<proteinExistence type="predicted"/>
<feature type="chain" id="PRO_5003558438" description="Protease" evidence="1">
    <location>
        <begin position="22"/>
        <end position="174"/>
    </location>
</feature>
<dbReference type="EMBL" id="CM001403">
    <property type="protein sequence ID" value="EHQ28699.1"/>
    <property type="molecule type" value="Genomic_DNA"/>
</dbReference>
<keyword evidence="1" id="KW-0732">Signal</keyword>
<evidence type="ECO:0008006" key="4">
    <source>
        <dbReference type="Google" id="ProtNLM"/>
    </source>
</evidence>
<dbReference type="HOGENOM" id="CLU_107594_0_0_10"/>
<gene>
    <name evidence="2" type="ORF">Mucpa_4610</name>
</gene>
<accession>H1Y8T3</accession>
<name>H1Y8T3_9SPHI</name>
<evidence type="ECO:0000313" key="3">
    <source>
        <dbReference type="Proteomes" id="UP000002774"/>
    </source>
</evidence>
<evidence type="ECO:0000313" key="2">
    <source>
        <dbReference type="EMBL" id="EHQ28699.1"/>
    </source>
</evidence>
<dbReference type="PROSITE" id="PS51257">
    <property type="entry name" value="PROKAR_LIPOPROTEIN"/>
    <property type="match status" value="1"/>
</dbReference>